<feature type="signal peptide" evidence="5">
    <location>
        <begin position="1"/>
        <end position="16"/>
    </location>
</feature>
<evidence type="ECO:0000313" key="6">
    <source>
        <dbReference type="EMBL" id="KAG6374681.1"/>
    </source>
</evidence>
<proteinExistence type="inferred from homology"/>
<dbReference type="GO" id="GO:0004499">
    <property type="term" value="F:N,N-dimethylaniline monooxygenase activity"/>
    <property type="evidence" value="ECO:0007669"/>
    <property type="project" value="InterPro"/>
</dbReference>
<comment type="similarity">
    <text evidence="1">Belongs to the FMO family.</text>
</comment>
<dbReference type="InterPro" id="IPR036188">
    <property type="entry name" value="FAD/NAD-bd_sf"/>
</dbReference>
<dbReference type="PANTHER" id="PTHR23023">
    <property type="entry name" value="DIMETHYLANILINE MONOOXYGENASE"/>
    <property type="match status" value="1"/>
</dbReference>
<organism evidence="6 7">
    <name type="scientific">Boletus reticuloceps</name>
    <dbReference type="NCBI Taxonomy" id="495285"/>
    <lineage>
        <taxon>Eukaryota</taxon>
        <taxon>Fungi</taxon>
        <taxon>Dikarya</taxon>
        <taxon>Basidiomycota</taxon>
        <taxon>Agaricomycotina</taxon>
        <taxon>Agaricomycetes</taxon>
        <taxon>Agaricomycetidae</taxon>
        <taxon>Boletales</taxon>
        <taxon>Boletineae</taxon>
        <taxon>Boletaceae</taxon>
        <taxon>Boletoideae</taxon>
        <taxon>Boletus</taxon>
    </lineage>
</organism>
<comment type="caution">
    <text evidence="6">The sequence shown here is derived from an EMBL/GenBank/DDBJ whole genome shotgun (WGS) entry which is preliminary data.</text>
</comment>
<keyword evidence="7" id="KW-1185">Reference proteome</keyword>
<sequence length="522" mass="59054">MRRVIGLVLLAGVAVASVQRHFSTLPFQESEAHEYQFEWPIQRVAVIGAGPSGLVAYRELTEAGLDVRLFERNSVPGGVWHYTEEVPLDAPVPNVPASIGDFVPSLPPAGVDLPYIEEFEDDGEIGRDHRGPKQLWESLTSNMPSFPQWRWPAGTPWELTHYRIRNYVRSYAAYLNINSNDENPATAYNTRVERVEKRINEAGKEHGWRLWLRSLEPTSPSGTYRATWWTEDFDAVVVAVGKYNAPSIPSIPGLEEWVQRFPGLVRHSRQYRRPEVCANQTVLIVGAGVSGTEISRDINRQARIIYQSFRPDKHNQTHITLESRLRRIPDNTTLVGEIEQFLPIPEGSPIQSGFVKLKNGTILSGIDSLILATGYRLSFPFLPQYYDGATYEPHPGSAPTVSPFLPVDGAYIRDLYLEQFYIRDPTLAFLGILPSYLSLDYTTLALAKVWTDTAKLPSGQAMWTWYNKAVEERRGYGKYFLFLSPQRLSARLAYMIGWLNEAASKYGGKQVDGIPKEYVVRM</sequence>
<evidence type="ECO:0000313" key="7">
    <source>
        <dbReference type="Proteomes" id="UP000683000"/>
    </source>
</evidence>
<evidence type="ECO:0000256" key="4">
    <source>
        <dbReference type="ARBA" id="ARBA00023002"/>
    </source>
</evidence>
<reference evidence="6" key="1">
    <citation type="submission" date="2021-03" db="EMBL/GenBank/DDBJ databases">
        <title>Evolutionary innovations through gain and loss of genes in the ectomycorrhizal Boletales.</title>
        <authorList>
            <person name="Wu G."/>
            <person name="Miyauchi S."/>
            <person name="Morin E."/>
            <person name="Yang Z.-L."/>
            <person name="Xu J."/>
            <person name="Martin F.M."/>
        </authorList>
    </citation>
    <scope>NUCLEOTIDE SEQUENCE</scope>
    <source>
        <strain evidence="6">BR01</strain>
    </source>
</reference>
<dbReference type="Pfam" id="PF13450">
    <property type="entry name" value="NAD_binding_8"/>
    <property type="match status" value="1"/>
</dbReference>
<evidence type="ECO:0000256" key="2">
    <source>
        <dbReference type="ARBA" id="ARBA00022630"/>
    </source>
</evidence>
<keyword evidence="3" id="KW-0274">FAD</keyword>
<dbReference type="InterPro" id="IPR020946">
    <property type="entry name" value="Flavin_mOase-like"/>
</dbReference>
<evidence type="ECO:0000256" key="1">
    <source>
        <dbReference type="ARBA" id="ARBA00009183"/>
    </source>
</evidence>
<dbReference type="AlphaFoldDB" id="A0A8I2YMI6"/>
<dbReference type="Gene3D" id="3.50.50.60">
    <property type="entry name" value="FAD/NAD(P)-binding domain"/>
    <property type="match status" value="2"/>
</dbReference>
<dbReference type="OrthoDB" id="66881at2759"/>
<evidence type="ECO:0000256" key="3">
    <source>
        <dbReference type="ARBA" id="ARBA00022827"/>
    </source>
</evidence>
<dbReference type="EMBL" id="JAGFBS010000017">
    <property type="protein sequence ID" value="KAG6374681.1"/>
    <property type="molecule type" value="Genomic_DNA"/>
</dbReference>
<evidence type="ECO:0000256" key="5">
    <source>
        <dbReference type="SAM" id="SignalP"/>
    </source>
</evidence>
<protein>
    <submittedName>
        <fullName evidence="6">FAD/NAD(P)-binding domain-containing protein</fullName>
    </submittedName>
</protein>
<accession>A0A8I2YMI6</accession>
<dbReference type="InterPro" id="IPR050346">
    <property type="entry name" value="FMO-like"/>
</dbReference>
<dbReference type="SUPFAM" id="SSF51905">
    <property type="entry name" value="FAD/NAD(P)-binding domain"/>
    <property type="match status" value="2"/>
</dbReference>
<gene>
    <name evidence="6" type="ORF">JVT61DRAFT_4050</name>
</gene>
<keyword evidence="5" id="KW-0732">Signal</keyword>
<name>A0A8I2YMI6_9AGAM</name>
<dbReference type="GO" id="GO:0050660">
    <property type="term" value="F:flavin adenine dinucleotide binding"/>
    <property type="evidence" value="ECO:0007669"/>
    <property type="project" value="InterPro"/>
</dbReference>
<keyword evidence="4" id="KW-0560">Oxidoreductase</keyword>
<keyword evidence="2" id="KW-0285">Flavoprotein</keyword>
<dbReference type="GO" id="GO:0050661">
    <property type="term" value="F:NADP binding"/>
    <property type="evidence" value="ECO:0007669"/>
    <property type="project" value="InterPro"/>
</dbReference>
<dbReference type="PRINTS" id="PR00419">
    <property type="entry name" value="ADXRDTASE"/>
</dbReference>
<dbReference type="Pfam" id="PF00743">
    <property type="entry name" value="FMO-like"/>
    <property type="match status" value="1"/>
</dbReference>
<feature type="chain" id="PRO_5033994689" evidence="5">
    <location>
        <begin position="17"/>
        <end position="522"/>
    </location>
</feature>
<dbReference type="Proteomes" id="UP000683000">
    <property type="component" value="Unassembled WGS sequence"/>
</dbReference>